<proteinExistence type="evidence at transcript level"/>
<evidence type="ECO:0000256" key="3">
    <source>
        <dbReference type="ARBA" id="ARBA00023157"/>
    </source>
</evidence>
<accession>Q09JX2</accession>
<evidence type="ECO:0000313" key="6">
    <source>
        <dbReference type="EMBL" id="ABI52641.1"/>
    </source>
</evidence>
<feature type="chain" id="PRO_5004167790" evidence="4">
    <location>
        <begin position="21"/>
        <end position="181"/>
    </location>
</feature>
<dbReference type="EMBL" id="DQ886724">
    <property type="protein sequence ID" value="ABI52641.1"/>
    <property type="molecule type" value="mRNA"/>
</dbReference>
<organism evidence="6">
    <name type="scientific">Argas monolakensis</name>
    <name type="common">Mono lake bird tick</name>
    <dbReference type="NCBI Taxonomy" id="34602"/>
    <lineage>
        <taxon>Eukaryota</taxon>
        <taxon>Metazoa</taxon>
        <taxon>Ecdysozoa</taxon>
        <taxon>Arthropoda</taxon>
        <taxon>Chelicerata</taxon>
        <taxon>Arachnida</taxon>
        <taxon>Acari</taxon>
        <taxon>Parasitiformes</taxon>
        <taxon>Ixodida</taxon>
        <taxon>Ixodoidea</taxon>
        <taxon>Argasidae</taxon>
        <taxon>Argasinae</taxon>
        <taxon>Argas</taxon>
    </lineage>
</organism>
<reference evidence="6" key="1">
    <citation type="journal article" date="2008" name="Insect Biochem. Mol. Biol.">
        <title>Comparative sialomics between hard and soft ticks: implications for the evolution of blood-feeding behavior.</title>
        <authorList>
            <person name="Mans B.J."/>
            <person name="Andersen J.F."/>
            <person name="Francischetti I.M."/>
            <person name="Valenzuela J.G."/>
            <person name="Schwan T.G."/>
            <person name="Pham V.M."/>
            <person name="Garfield M.K."/>
            <person name="Hammer C.H."/>
            <person name="Ribeiro J.M."/>
        </authorList>
    </citation>
    <scope>NUCLEOTIDE SEQUENCE</scope>
    <source>
        <strain evidence="6">AM-20</strain>
        <tissue evidence="6">Adult salivary gland</tissue>
    </source>
</reference>
<evidence type="ECO:0000256" key="2">
    <source>
        <dbReference type="ARBA" id="ARBA00022900"/>
    </source>
</evidence>
<dbReference type="InterPro" id="IPR002223">
    <property type="entry name" value="Kunitz_BPTI"/>
</dbReference>
<dbReference type="GO" id="GO:0005615">
    <property type="term" value="C:extracellular space"/>
    <property type="evidence" value="ECO:0007669"/>
    <property type="project" value="TreeGrafter"/>
</dbReference>
<keyword evidence="4" id="KW-0732">Signal</keyword>
<dbReference type="SUPFAM" id="SSF57362">
    <property type="entry name" value="BPTI-like"/>
    <property type="match status" value="2"/>
</dbReference>
<evidence type="ECO:0000256" key="4">
    <source>
        <dbReference type="SAM" id="SignalP"/>
    </source>
</evidence>
<dbReference type="Pfam" id="PF00014">
    <property type="entry name" value="Kunitz_BPTI"/>
    <property type="match status" value="2"/>
</dbReference>
<sequence length="181" mass="20652">MKFLVPVLLLVLAVSTISRAYNIIYVDDPDEDEEEKEQGTEAPVIVAGDSLEDVENMNATEQTIYYTCRTRFSAGKKCKNAQDTVKYYHNPKTKQCEAFTFHGCGGNNNRFNTKRECERFCRVKPDGICGLPSEYGICRAYFIRYFFDWRIYQCVSFGYGGCGGNANNFETLEECRAKCHA</sequence>
<dbReference type="InterPro" id="IPR020901">
    <property type="entry name" value="Prtase_inh_Kunz-CS"/>
</dbReference>
<keyword evidence="2" id="KW-0722">Serine protease inhibitor</keyword>
<feature type="signal peptide" evidence="4">
    <location>
        <begin position="1"/>
        <end position="20"/>
    </location>
</feature>
<dbReference type="GO" id="GO:0004867">
    <property type="term" value="F:serine-type endopeptidase inhibitor activity"/>
    <property type="evidence" value="ECO:0007669"/>
    <property type="project" value="UniProtKB-KW"/>
</dbReference>
<keyword evidence="3" id="KW-1015">Disulfide bond</keyword>
<dbReference type="Gene3D" id="4.10.410.10">
    <property type="entry name" value="Pancreatic trypsin inhibitor Kunitz domain"/>
    <property type="match status" value="2"/>
</dbReference>
<dbReference type="PROSITE" id="PS00280">
    <property type="entry name" value="BPTI_KUNITZ_1"/>
    <property type="match status" value="1"/>
</dbReference>
<feature type="domain" description="BPTI/Kunitz inhibitor" evidence="5">
    <location>
        <begin position="129"/>
        <end position="179"/>
    </location>
</feature>
<feature type="domain" description="BPTI/Kunitz inhibitor" evidence="5">
    <location>
        <begin position="68"/>
        <end position="121"/>
    </location>
</feature>
<keyword evidence="1" id="KW-0646">Protease inhibitor</keyword>
<dbReference type="PANTHER" id="PTHR10083">
    <property type="entry name" value="KUNITZ-TYPE PROTEASE INHIBITOR-RELATED"/>
    <property type="match status" value="1"/>
</dbReference>
<dbReference type="PROSITE" id="PS50279">
    <property type="entry name" value="BPTI_KUNITZ_2"/>
    <property type="match status" value="2"/>
</dbReference>
<dbReference type="AlphaFoldDB" id="Q09JX2"/>
<dbReference type="InterPro" id="IPR036880">
    <property type="entry name" value="Kunitz_BPTI_sf"/>
</dbReference>
<protein>
    <submittedName>
        <fullName evidence="6">Kunitz domain</fullName>
    </submittedName>
</protein>
<evidence type="ECO:0000256" key="1">
    <source>
        <dbReference type="ARBA" id="ARBA00022690"/>
    </source>
</evidence>
<dbReference type="PANTHER" id="PTHR10083:SF374">
    <property type="entry name" value="BPTI_KUNITZ INHIBITOR DOMAIN-CONTAINING PROTEIN"/>
    <property type="match status" value="1"/>
</dbReference>
<dbReference type="InterPro" id="IPR050098">
    <property type="entry name" value="TFPI/VKTCI-like"/>
</dbReference>
<dbReference type="CDD" id="cd00109">
    <property type="entry name" value="Kunitz-type"/>
    <property type="match status" value="2"/>
</dbReference>
<evidence type="ECO:0000259" key="5">
    <source>
        <dbReference type="PROSITE" id="PS50279"/>
    </source>
</evidence>
<name>Q09JX2_ARGMO</name>
<dbReference type="PRINTS" id="PR00759">
    <property type="entry name" value="BASICPTASE"/>
</dbReference>
<dbReference type="SMART" id="SM00131">
    <property type="entry name" value="KU"/>
    <property type="match status" value="2"/>
</dbReference>